<evidence type="ECO:0000313" key="1">
    <source>
        <dbReference type="EMBL" id="KAA3670717.1"/>
    </source>
</evidence>
<feature type="non-terminal residue" evidence="1">
    <location>
        <position position="106"/>
    </location>
</feature>
<feature type="non-terminal residue" evidence="1">
    <location>
        <position position="1"/>
    </location>
</feature>
<reference evidence="1 2" key="1">
    <citation type="journal article" date="2019" name="Gigascience">
        <title>Whole-genome sequence of the oriental lung fluke Paragonimus westermani.</title>
        <authorList>
            <person name="Oey H."/>
            <person name="Zakrzewski M."/>
            <person name="Narain K."/>
            <person name="Devi K.R."/>
            <person name="Agatsuma T."/>
            <person name="Nawaratna S."/>
            <person name="Gobert G.N."/>
            <person name="Jones M.K."/>
            <person name="Ragan M.A."/>
            <person name="McManus D.P."/>
            <person name="Krause L."/>
        </authorList>
    </citation>
    <scope>NUCLEOTIDE SEQUENCE [LARGE SCALE GENOMIC DNA]</scope>
    <source>
        <strain evidence="1 2">IND2009</strain>
    </source>
</reference>
<evidence type="ECO:0000313" key="2">
    <source>
        <dbReference type="Proteomes" id="UP000324629"/>
    </source>
</evidence>
<dbReference type="EMBL" id="QNGE01008664">
    <property type="protein sequence ID" value="KAA3670717.1"/>
    <property type="molecule type" value="Genomic_DNA"/>
</dbReference>
<dbReference type="AlphaFoldDB" id="A0A5J4N5J8"/>
<sequence>FLTLILVATAIADDCEYCTKITDRFTESLEKTAHKGFSGGNTHWEETNIGSYATSELALAAMVQKQPIVLNVVVGITSSKVYTGVWLQPQVVRRKPIAIMFDRRRP</sequence>
<organism evidence="1 2">
    <name type="scientific">Paragonimus westermani</name>
    <dbReference type="NCBI Taxonomy" id="34504"/>
    <lineage>
        <taxon>Eukaryota</taxon>
        <taxon>Metazoa</taxon>
        <taxon>Spiralia</taxon>
        <taxon>Lophotrochozoa</taxon>
        <taxon>Platyhelminthes</taxon>
        <taxon>Trematoda</taxon>
        <taxon>Digenea</taxon>
        <taxon>Plagiorchiida</taxon>
        <taxon>Troglotremata</taxon>
        <taxon>Troglotrematidae</taxon>
        <taxon>Paragonimus</taxon>
    </lineage>
</organism>
<keyword evidence="2" id="KW-1185">Reference proteome</keyword>
<name>A0A5J4N5J8_9TREM</name>
<accession>A0A5J4N5J8</accession>
<dbReference type="Proteomes" id="UP000324629">
    <property type="component" value="Unassembled WGS sequence"/>
</dbReference>
<comment type="caution">
    <text evidence="1">The sequence shown here is derived from an EMBL/GenBank/DDBJ whole genome shotgun (WGS) entry which is preliminary data.</text>
</comment>
<proteinExistence type="predicted"/>
<gene>
    <name evidence="1" type="ORF">DEA37_0004113</name>
</gene>
<protein>
    <submittedName>
        <fullName evidence="1">Uncharacterized protein</fullName>
    </submittedName>
</protein>